<gene>
    <name evidence="8" type="ORF">HF852_12585</name>
</gene>
<proteinExistence type="predicted"/>
<keyword evidence="4" id="KW-0804">Transcription</keyword>
<organism evidence="8 9">
    <name type="scientific">Corynebacterium xerosis</name>
    <dbReference type="NCBI Taxonomy" id="1725"/>
    <lineage>
        <taxon>Bacteria</taxon>
        <taxon>Bacillati</taxon>
        <taxon>Actinomycetota</taxon>
        <taxon>Actinomycetes</taxon>
        <taxon>Mycobacteriales</taxon>
        <taxon>Corynebacteriaceae</taxon>
        <taxon>Corynebacterium</taxon>
    </lineage>
</organism>
<dbReference type="GO" id="GO:0000976">
    <property type="term" value="F:transcription cis-regulatory region binding"/>
    <property type="evidence" value="ECO:0007669"/>
    <property type="project" value="TreeGrafter"/>
</dbReference>
<accession>A0A7X9XUG7</accession>
<evidence type="ECO:0000313" key="9">
    <source>
        <dbReference type="Proteomes" id="UP000589552"/>
    </source>
</evidence>
<dbReference type="RefSeq" id="WP_168938504.1">
    <property type="nucleotide sequence ID" value="NZ_JABAGA010000013.1"/>
</dbReference>
<dbReference type="PROSITE" id="PS01081">
    <property type="entry name" value="HTH_TETR_1"/>
    <property type="match status" value="1"/>
</dbReference>
<dbReference type="PANTHER" id="PTHR30055">
    <property type="entry name" value="HTH-TYPE TRANSCRIPTIONAL REGULATOR RUTR"/>
    <property type="match status" value="1"/>
</dbReference>
<dbReference type="SUPFAM" id="SSF48498">
    <property type="entry name" value="Tetracyclin repressor-like, C-terminal domain"/>
    <property type="match status" value="1"/>
</dbReference>
<dbReference type="Proteomes" id="UP000589552">
    <property type="component" value="Unassembled WGS sequence"/>
</dbReference>
<dbReference type="GO" id="GO:0046677">
    <property type="term" value="P:response to antibiotic"/>
    <property type="evidence" value="ECO:0007669"/>
    <property type="project" value="InterPro"/>
</dbReference>
<dbReference type="GO" id="GO:0045892">
    <property type="term" value="P:negative regulation of DNA-templated transcription"/>
    <property type="evidence" value="ECO:0007669"/>
    <property type="project" value="InterPro"/>
</dbReference>
<feature type="region of interest" description="Disordered" evidence="6">
    <location>
        <begin position="101"/>
        <end position="123"/>
    </location>
</feature>
<evidence type="ECO:0000256" key="6">
    <source>
        <dbReference type="SAM" id="MobiDB-lite"/>
    </source>
</evidence>
<dbReference type="EMBL" id="JABAGA010000013">
    <property type="protein sequence ID" value="NMF10415.1"/>
    <property type="molecule type" value="Genomic_DNA"/>
</dbReference>
<dbReference type="InterPro" id="IPR003012">
    <property type="entry name" value="Tet_transcr_reg_TetR"/>
</dbReference>
<evidence type="ECO:0000256" key="2">
    <source>
        <dbReference type="ARBA" id="ARBA00023015"/>
    </source>
</evidence>
<evidence type="ECO:0000256" key="4">
    <source>
        <dbReference type="ARBA" id="ARBA00023163"/>
    </source>
</evidence>
<dbReference type="InterPro" id="IPR023772">
    <property type="entry name" value="DNA-bd_HTH_TetR-type_CS"/>
</dbReference>
<keyword evidence="2" id="KW-0805">Transcription regulation</keyword>
<evidence type="ECO:0000256" key="5">
    <source>
        <dbReference type="PROSITE-ProRule" id="PRU00335"/>
    </source>
</evidence>
<dbReference type="SUPFAM" id="SSF46689">
    <property type="entry name" value="Homeodomain-like"/>
    <property type="match status" value="1"/>
</dbReference>
<dbReference type="Gene3D" id="1.10.10.60">
    <property type="entry name" value="Homeodomain-like"/>
    <property type="match status" value="1"/>
</dbReference>
<evidence type="ECO:0000256" key="1">
    <source>
        <dbReference type="ARBA" id="ARBA00022491"/>
    </source>
</evidence>
<keyword evidence="1" id="KW-0678">Repressor</keyword>
<dbReference type="GO" id="GO:0003700">
    <property type="term" value="F:DNA-binding transcription factor activity"/>
    <property type="evidence" value="ECO:0007669"/>
    <property type="project" value="TreeGrafter"/>
</dbReference>
<feature type="DNA-binding region" description="H-T-H motif" evidence="5">
    <location>
        <begin position="30"/>
        <end position="49"/>
    </location>
</feature>
<dbReference type="InterPro" id="IPR036271">
    <property type="entry name" value="Tet_transcr_reg_TetR-rel_C_sf"/>
</dbReference>
<dbReference type="AlphaFoldDB" id="A0A7X9XUG7"/>
<dbReference type="PANTHER" id="PTHR30055:SF151">
    <property type="entry name" value="TRANSCRIPTIONAL REGULATORY PROTEIN"/>
    <property type="match status" value="1"/>
</dbReference>
<dbReference type="PROSITE" id="PS50977">
    <property type="entry name" value="HTH_TETR_2"/>
    <property type="match status" value="1"/>
</dbReference>
<feature type="domain" description="HTH tetR-type" evidence="7">
    <location>
        <begin position="7"/>
        <end position="67"/>
    </location>
</feature>
<evidence type="ECO:0000313" key="8">
    <source>
        <dbReference type="EMBL" id="NMF10415.1"/>
    </source>
</evidence>
<dbReference type="Pfam" id="PF02909">
    <property type="entry name" value="TetR_C_1"/>
    <property type="match status" value="1"/>
</dbReference>
<reference evidence="8 9" key="1">
    <citation type="submission" date="2020-04" db="EMBL/GenBank/DDBJ databases">
        <authorList>
            <person name="Hitch T.C.A."/>
            <person name="Wylensek D."/>
            <person name="Clavel T."/>
        </authorList>
    </citation>
    <scope>NUCLEOTIDE SEQUENCE [LARGE SCALE GENOMIC DNA]</scope>
    <source>
        <strain evidence="8 9">BL-383-APC-2I</strain>
    </source>
</reference>
<dbReference type="PRINTS" id="PR00400">
    <property type="entry name" value="TETREPRESSOR"/>
</dbReference>
<name>A0A7X9XUG7_9CORY</name>
<dbReference type="InterPro" id="IPR001647">
    <property type="entry name" value="HTH_TetR"/>
</dbReference>
<keyword evidence="3 5" id="KW-0238">DNA-binding</keyword>
<dbReference type="InterPro" id="IPR050109">
    <property type="entry name" value="HTH-type_TetR-like_transc_reg"/>
</dbReference>
<evidence type="ECO:0000256" key="3">
    <source>
        <dbReference type="ARBA" id="ARBA00023125"/>
    </source>
</evidence>
<dbReference type="PRINTS" id="PR00455">
    <property type="entry name" value="HTHTETR"/>
</dbReference>
<dbReference type="Pfam" id="PF00440">
    <property type="entry name" value="TetR_N"/>
    <property type="match status" value="1"/>
</dbReference>
<dbReference type="Gene3D" id="1.10.357.10">
    <property type="entry name" value="Tetracycline Repressor, domain 2"/>
    <property type="match status" value="1"/>
</dbReference>
<evidence type="ECO:0000259" key="7">
    <source>
        <dbReference type="PROSITE" id="PS50977"/>
    </source>
</evidence>
<protein>
    <submittedName>
        <fullName evidence="8">TetR family transcriptional regulator</fullName>
    </submittedName>
</protein>
<dbReference type="InterPro" id="IPR004111">
    <property type="entry name" value="Repressor_TetR_C"/>
</dbReference>
<dbReference type="InterPro" id="IPR009057">
    <property type="entry name" value="Homeodomain-like_sf"/>
</dbReference>
<comment type="caution">
    <text evidence="8">The sequence shown here is derived from an EMBL/GenBank/DDBJ whole genome shotgun (WGS) entry which is preliminary data.</text>
</comment>
<sequence length="199" mass="22038">MIQHRKRLDRTSVLLGARQVLDETGLDGFTTRALAAHLQVQQPGLYWHFRTKAELLAALASDVLDREHHASFPESDEKWDAFLLRNARSFRNALHSVRDGARLHAEHHRRPSGDDSDEGAEASGQQVGLLVSQGFDEQTAISMLIAVSRYTVGVVLEEQTAEVGNASVPERDREFDFGLTALIDGFSRSRTASLTSSES</sequence>